<keyword evidence="3 6" id="KW-0812">Transmembrane</keyword>
<evidence type="ECO:0000256" key="7">
    <source>
        <dbReference type="SAM" id="MobiDB-lite"/>
    </source>
</evidence>
<feature type="transmembrane region" description="Helical" evidence="6">
    <location>
        <begin position="243"/>
        <end position="269"/>
    </location>
</feature>
<dbReference type="InterPro" id="IPR006977">
    <property type="entry name" value="Yip1_dom"/>
</dbReference>
<dbReference type="GO" id="GO:0031267">
    <property type="term" value="F:small GTPase binding"/>
    <property type="evidence" value="ECO:0007669"/>
    <property type="project" value="InterPro"/>
</dbReference>
<feature type="transmembrane region" description="Helical" evidence="6">
    <location>
        <begin position="160"/>
        <end position="179"/>
    </location>
</feature>
<comment type="similarity">
    <text evidence="2 6">Belongs to the YIP1 family.</text>
</comment>
<dbReference type="Proteomes" id="UP000078387">
    <property type="component" value="Unassembled WGS sequence"/>
</dbReference>
<evidence type="ECO:0000313" key="10">
    <source>
        <dbReference type="Proteomes" id="UP000078387"/>
    </source>
</evidence>
<reference evidence="9 10" key="1">
    <citation type="submission" date="2016-05" db="EMBL/GenBank/DDBJ databases">
        <title>First whole genome sequencing of Entamoeba histolytica HM1:IMSS-clone-6.</title>
        <authorList>
            <person name="Mukherjee Avik.K."/>
            <person name="Izumyama S."/>
            <person name="Nakada-Tsukui K."/>
            <person name="Nozaki T."/>
        </authorList>
    </citation>
    <scope>NUCLEOTIDE SEQUENCE [LARGE SCALE GENOMIC DNA]</scope>
    <source>
        <strain evidence="9 10">HM1:IMSS clone 6</strain>
    </source>
</reference>
<comment type="caution">
    <text evidence="9">The sequence shown here is derived from an EMBL/GenBank/DDBJ whole genome shotgun (WGS) entry which is preliminary data.</text>
</comment>
<dbReference type="InterPro" id="IPR039765">
    <property type="entry name" value="Yip5/YIPF1/YIPF2"/>
</dbReference>
<proteinExistence type="inferred from homology"/>
<evidence type="ECO:0000256" key="6">
    <source>
        <dbReference type="RuleBase" id="RU361264"/>
    </source>
</evidence>
<dbReference type="VEuPathDB" id="AmoebaDB:EHI8A_081140"/>
<dbReference type="GO" id="GO:0016192">
    <property type="term" value="P:vesicle-mediated transport"/>
    <property type="evidence" value="ECO:0007669"/>
    <property type="project" value="InterPro"/>
</dbReference>
<dbReference type="VEuPathDB" id="AmoebaDB:KM1_144730"/>
<evidence type="ECO:0000256" key="1">
    <source>
        <dbReference type="ARBA" id="ARBA00004141"/>
    </source>
</evidence>
<protein>
    <recommendedName>
        <fullName evidence="6">Protein YIPF</fullName>
    </recommendedName>
</protein>
<dbReference type="VEuPathDB" id="AmoebaDB:EHI5A_105500"/>
<name>A0A175K0S7_ENTHI</name>
<dbReference type="eggNOG" id="KOG3114">
    <property type="taxonomic scope" value="Eukaryota"/>
</dbReference>
<evidence type="ECO:0000256" key="2">
    <source>
        <dbReference type="ARBA" id="ARBA00010596"/>
    </source>
</evidence>
<dbReference type="PANTHER" id="PTHR12822">
    <property type="entry name" value="PROTEIN YIPF"/>
    <property type="match status" value="1"/>
</dbReference>
<evidence type="ECO:0000313" key="9">
    <source>
        <dbReference type="EMBL" id="GAT99236.1"/>
    </source>
</evidence>
<dbReference type="EMBL" id="BDEQ01000001">
    <property type="protein sequence ID" value="GAT99236.1"/>
    <property type="molecule type" value="Genomic_DNA"/>
</dbReference>
<gene>
    <name evidence="9" type="ORF">CL6EHI_002670</name>
</gene>
<evidence type="ECO:0000256" key="3">
    <source>
        <dbReference type="ARBA" id="ARBA00022692"/>
    </source>
</evidence>
<accession>A0A175K0S7</accession>
<feature type="domain" description="Yip1" evidence="8">
    <location>
        <begin position="101"/>
        <end position="255"/>
    </location>
</feature>
<feature type="transmembrane region" description="Helical" evidence="6">
    <location>
        <begin position="185"/>
        <end position="208"/>
    </location>
</feature>
<keyword evidence="5 6" id="KW-0472">Membrane</keyword>
<evidence type="ECO:0000256" key="4">
    <source>
        <dbReference type="ARBA" id="ARBA00022989"/>
    </source>
</evidence>
<dbReference type="VEuPathDB" id="AmoebaDB:EHI7A_079320"/>
<feature type="region of interest" description="Disordered" evidence="7">
    <location>
        <begin position="43"/>
        <end position="66"/>
    </location>
</feature>
<organism evidence="9 10">
    <name type="scientific">Entamoeba histolytica</name>
    <dbReference type="NCBI Taxonomy" id="5759"/>
    <lineage>
        <taxon>Eukaryota</taxon>
        <taxon>Amoebozoa</taxon>
        <taxon>Evosea</taxon>
        <taxon>Archamoebae</taxon>
        <taxon>Mastigamoebida</taxon>
        <taxon>Entamoebidae</taxon>
        <taxon>Entamoeba</taxon>
    </lineage>
</organism>
<keyword evidence="4 6" id="KW-1133">Transmembrane helix</keyword>
<dbReference type="GO" id="GO:0000139">
    <property type="term" value="C:Golgi membrane"/>
    <property type="evidence" value="ECO:0007669"/>
    <property type="project" value="UniProtKB-SubCell"/>
</dbReference>
<dbReference type="VEuPathDB" id="AmoebaDB:EHI_002670"/>
<dbReference type="AlphaFoldDB" id="A0A175K0S7"/>
<feature type="compositionally biased region" description="Polar residues" evidence="7">
    <location>
        <begin position="43"/>
        <end position="53"/>
    </location>
</feature>
<dbReference type="PANTHER" id="PTHR12822:SF2">
    <property type="entry name" value="PROTEIN YIPF"/>
    <property type="match status" value="1"/>
</dbReference>
<evidence type="ECO:0000256" key="5">
    <source>
        <dbReference type="ARBA" id="ARBA00023136"/>
    </source>
</evidence>
<dbReference type="Pfam" id="PF04893">
    <property type="entry name" value="Yip1"/>
    <property type="match status" value="1"/>
</dbReference>
<comment type="subcellular location">
    <subcellularLocation>
        <location evidence="6">Golgi apparatus membrane</location>
        <topology evidence="6">Multi-pass membrane protein</topology>
    </subcellularLocation>
    <subcellularLocation>
        <location evidence="1">Membrane</location>
        <topology evidence="1">Multi-pass membrane protein</topology>
    </subcellularLocation>
</comment>
<feature type="transmembrane region" description="Helical" evidence="6">
    <location>
        <begin position="215"/>
        <end position="237"/>
    </location>
</feature>
<evidence type="ECO:0000259" key="8">
    <source>
        <dbReference type="Pfam" id="PF04893"/>
    </source>
</evidence>
<feature type="transmembrane region" description="Helical" evidence="6">
    <location>
        <begin position="124"/>
        <end position="148"/>
    </location>
</feature>
<sequence>MSNPFITTQDTNESGFVVSDNSFAQSGDIDFSARQNEQVNFATQTTNSQTNPSGAGDEEKPNTSNEEEEIKEYKWYHFYKSEFYARWFNVDTTDVLKRMLWGLIPFFGNFFKQTEENPDLYGPLWIPLTVVFLAFFSGSLSSIIENAYDYKKLSIITGTILLYIIFIPIILWGVCRFAFKIKNSLVSYICLFGYSYTIYLIVIPLCAIPFWYVQIPLIIIGFFVMSITILKNMFHLLHENTKIIALIITFVVLVIINLAVAAILIVCYLSSYHILYLLFFSFHNKILSRKLTLFSTVFGLKIKFIEQFEIVVDFFSFF</sequence>